<dbReference type="PhylomeDB" id="A0A068V6N7"/>
<dbReference type="Pfam" id="PF23598">
    <property type="entry name" value="LRR_14"/>
    <property type="match status" value="1"/>
</dbReference>
<comment type="similarity">
    <text evidence="3">Belongs to the disease resistance NB-LRR family.</text>
</comment>
<keyword evidence="6" id="KW-0381">Hypersensitive response</keyword>
<evidence type="ECO:0000256" key="1">
    <source>
        <dbReference type="ARBA" id="ARBA00002074"/>
    </source>
</evidence>
<gene>
    <name evidence="14" type="ORF">GSCOC_T00015471001</name>
</gene>
<dbReference type="SUPFAM" id="SSF52058">
    <property type="entry name" value="L domain-like"/>
    <property type="match status" value="1"/>
</dbReference>
<dbReference type="GO" id="GO:0009626">
    <property type="term" value="P:plant-type hypersensitive response"/>
    <property type="evidence" value="ECO:0007669"/>
    <property type="project" value="UniProtKB-KW"/>
</dbReference>
<evidence type="ECO:0000256" key="3">
    <source>
        <dbReference type="ARBA" id="ARBA00008894"/>
    </source>
</evidence>
<evidence type="ECO:0000256" key="2">
    <source>
        <dbReference type="ARBA" id="ARBA00004496"/>
    </source>
</evidence>
<evidence type="ECO:0000313" key="15">
    <source>
        <dbReference type="Proteomes" id="UP000295252"/>
    </source>
</evidence>
<name>A0A068V6N7_COFCA</name>
<dbReference type="Pfam" id="PF00931">
    <property type="entry name" value="NB-ARC"/>
    <property type="match status" value="1"/>
</dbReference>
<evidence type="ECO:0000256" key="6">
    <source>
        <dbReference type="ARBA" id="ARBA00022667"/>
    </source>
</evidence>
<dbReference type="InParanoid" id="A0A068V6N7"/>
<keyword evidence="15" id="KW-1185">Reference proteome</keyword>
<dbReference type="GO" id="GO:0043531">
    <property type="term" value="F:ADP binding"/>
    <property type="evidence" value="ECO:0007669"/>
    <property type="project" value="InterPro"/>
</dbReference>
<evidence type="ECO:0000313" key="14">
    <source>
        <dbReference type="EMBL" id="CDP15578.1"/>
    </source>
</evidence>
<keyword evidence="8" id="KW-0547">Nucleotide-binding</keyword>
<dbReference type="PANTHER" id="PTHR23155:SF1152">
    <property type="entry name" value="AAA+ ATPASE DOMAIN-CONTAINING PROTEIN"/>
    <property type="match status" value="1"/>
</dbReference>
<dbReference type="Proteomes" id="UP000295252">
    <property type="component" value="Chromosome I"/>
</dbReference>
<dbReference type="InterPro" id="IPR032675">
    <property type="entry name" value="LRR_dom_sf"/>
</dbReference>
<evidence type="ECO:0000259" key="13">
    <source>
        <dbReference type="Pfam" id="PF23598"/>
    </source>
</evidence>
<evidence type="ECO:0000256" key="4">
    <source>
        <dbReference type="ARBA" id="ARBA00022490"/>
    </source>
</evidence>
<keyword evidence="9" id="KW-0611">Plant defense</keyword>
<dbReference type="InterPro" id="IPR036388">
    <property type="entry name" value="WH-like_DNA-bd_sf"/>
</dbReference>
<dbReference type="InterPro" id="IPR058922">
    <property type="entry name" value="WHD_DRP"/>
</dbReference>
<keyword evidence="5" id="KW-0433">Leucine-rich repeat</keyword>
<proteinExistence type="inferred from homology"/>
<dbReference type="PANTHER" id="PTHR23155">
    <property type="entry name" value="DISEASE RESISTANCE PROTEIN RP"/>
    <property type="match status" value="1"/>
</dbReference>
<evidence type="ECO:0000259" key="12">
    <source>
        <dbReference type="Pfam" id="PF23559"/>
    </source>
</evidence>
<dbReference type="GO" id="GO:0005737">
    <property type="term" value="C:cytoplasm"/>
    <property type="evidence" value="ECO:0007669"/>
    <property type="project" value="UniProtKB-SubCell"/>
</dbReference>
<dbReference type="AlphaFoldDB" id="A0A068V6N7"/>
<evidence type="ECO:0000256" key="8">
    <source>
        <dbReference type="ARBA" id="ARBA00022741"/>
    </source>
</evidence>
<sequence length="775" mass="87922">MSSLYMHEMEVDLLIFPLQDKIRIIEAELAANSTEAAAFDSPSIMVEEFKRGKAGLLEINNNEHSSEALKAAKLSTVLRSQGTPSMFNQEVVGYKDEAEQLICQLTRGSKQLDIVSIVGMPGQGKTTLANEVYRDALITCHFHIPLEAKPTAKSLPLRQLTDDESWELLQKKLAERNGHPPVKSVLGRHIAKGCKGLPLTIVIIAGVLATLDQDGWEEVAEMLSSKVVCGTEQCMDILELSYIHLPKHLKPCLLYFGAFLENQEIPIWRLMRMWIAEGFVHKTDLKSLEDTAEDYIMDLIGRSLVIVSKQKSTGTVKACRIHDLLHEFCVTKAKEQKFLKLRHCYAEILNFDEPSSTHRLFVYTNGENFERSRLFCPLLRTLLVSAQSHEPKIQSNFHFVVRIFKLLRVLDFVKINLGSIFPGEIALLVQLKFLAVRGTMKYIPSSIANLSRLETFVLESWHHSLSLPDSIWNMQTLRYLHARGSFFNLSLAKDNDDSSSDLYNLHTFSALKLILGQNVNKIIAKFPNICKLKCRFKETKESVGEWSKIVVMDFLTRLESLNLSFGLVDENPYEFHLPLNLKKLTLKKFPWSIISTTRKLPNLQVLKLVGAKRGGTEIWNMEEGEFPKLRFLKLVSLHIVRWTGSGDHLPCLQKLVVERCGKLEELPSCLGYIPTLEKIEVRQCRPFVRSLVHEIGEEQMSGGNEDLKILILEEIEDSSSSDSVDGRYVLFCIIAHYKTSLAIVVETNCIFVKKRCCILRVMKNKNSVMSSSIDA</sequence>
<evidence type="ECO:0000259" key="11">
    <source>
        <dbReference type="Pfam" id="PF00931"/>
    </source>
</evidence>
<reference evidence="15" key="1">
    <citation type="journal article" date="2014" name="Science">
        <title>The coffee genome provides insight into the convergent evolution of caffeine biosynthesis.</title>
        <authorList>
            <person name="Denoeud F."/>
            <person name="Carretero-Paulet L."/>
            <person name="Dereeper A."/>
            <person name="Droc G."/>
            <person name="Guyot R."/>
            <person name="Pietrella M."/>
            <person name="Zheng C."/>
            <person name="Alberti A."/>
            <person name="Anthony F."/>
            <person name="Aprea G."/>
            <person name="Aury J.M."/>
            <person name="Bento P."/>
            <person name="Bernard M."/>
            <person name="Bocs S."/>
            <person name="Campa C."/>
            <person name="Cenci A."/>
            <person name="Combes M.C."/>
            <person name="Crouzillat D."/>
            <person name="Da Silva C."/>
            <person name="Daddiego L."/>
            <person name="De Bellis F."/>
            <person name="Dussert S."/>
            <person name="Garsmeur O."/>
            <person name="Gayraud T."/>
            <person name="Guignon V."/>
            <person name="Jahn K."/>
            <person name="Jamilloux V."/>
            <person name="Joet T."/>
            <person name="Labadie K."/>
            <person name="Lan T."/>
            <person name="Leclercq J."/>
            <person name="Lepelley M."/>
            <person name="Leroy T."/>
            <person name="Li L.T."/>
            <person name="Librado P."/>
            <person name="Lopez L."/>
            <person name="Munoz A."/>
            <person name="Noel B."/>
            <person name="Pallavicini A."/>
            <person name="Perrotta G."/>
            <person name="Poncet V."/>
            <person name="Pot D."/>
            <person name="Priyono X."/>
            <person name="Rigoreau M."/>
            <person name="Rouard M."/>
            <person name="Rozas J."/>
            <person name="Tranchant-Dubreuil C."/>
            <person name="VanBuren R."/>
            <person name="Zhang Q."/>
            <person name="Andrade A.C."/>
            <person name="Argout X."/>
            <person name="Bertrand B."/>
            <person name="de Kochko A."/>
            <person name="Graziosi G."/>
            <person name="Henry R.J."/>
            <person name="Jayarama X."/>
            <person name="Ming R."/>
            <person name="Nagai C."/>
            <person name="Rounsley S."/>
            <person name="Sankoff D."/>
            <person name="Giuliano G."/>
            <person name="Albert V.A."/>
            <person name="Wincker P."/>
            <person name="Lashermes P."/>
        </authorList>
    </citation>
    <scope>NUCLEOTIDE SEQUENCE [LARGE SCALE GENOMIC DNA]</scope>
    <source>
        <strain evidence="15">cv. DH200-94</strain>
    </source>
</reference>
<dbReference type="Gene3D" id="3.80.10.10">
    <property type="entry name" value="Ribonuclease Inhibitor"/>
    <property type="match status" value="1"/>
</dbReference>
<dbReference type="STRING" id="49390.A0A068V6N7"/>
<dbReference type="InterPro" id="IPR002182">
    <property type="entry name" value="NB-ARC"/>
</dbReference>
<organism evidence="14 15">
    <name type="scientific">Coffea canephora</name>
    <name type="common">Robusta coffee</name>
    <dbReference type="NCBI Taxonomy" id="49390"/>
    <lineage>
        <taxon>Eukaryota</taxon>
        <taxon>Viridiplantae</taxon>
        <taxon>Streptophyta</taxon>
        <taxon>Embryophyta</taxon>
        <taxon>Tracheophyta</taxon>
        <taxon>Spermatophyta</taxon>
        <taxon>Magnoliopsida</taxon>
        <taxon>eudicotyledons</taxon>
        <taxon>Gunneridae</taxon>
        <taxon>Pentapetalae</taxon>
        <taxon>asterids</taxon>
        <taxon>lamiids</taxon>
        <taxon>Gentianales</taxon>
        <taxon>Rubiaceae</taxon>
        <taxon>Ixoroideae</taxon>
        <taxon>Gardenieae complex</taxon>
        <taxon>Bertiereae - Coffeeae clade</taxon>
        <taxon>Coffeeae</taxon>
        <taxon>Coffea</taxon>
    </lineage>
</organism>
<dbReference type="Pfam" id="PF23559">
    <property type="entry name" value="WHD_DRP"/>
    <property type="match status" value="1"/>
</dbReference>
<evidence type="ECO:0000256" key="7">
    <source>
        <dbReference type="ARBA" id="ARBA00022737"/>
    </source>
</evidence>
<dbReference type="SUPFAM" id="SSF52540">
    <property type="entry name" value="P-loop containing nucleoside triphosphate hydrolases"/>
    <property type="match status" value="1"/>
</dbReference>
<accession>A0A068V6N7</accession>
<feature type="domain" description="Disease resistance protein winged helix" evidence="12">
    <location>
        <begin position="259"/>
        <end position="328"/>
    </location>
</feature>
<evidence type="ECO:0000256" key="10">
    <source>
        <dbReference type="ARBA" id="ARBA00022840"/>
    </source>
</evidence>
<comment type="subcellular location">
    <subcellularLocation>
        <location evidence="2">Cytoplasm</location>
    </subcellularLocation>
</comment>
<dbReference type="InterPro" id="IPR042197">
    <property type="entry name" value="Apaf_helical"/>
</dbReference>
<dbReference type="Gene3D" id="1.10.10.10">
    <property type="entry name" value="Winged helix-like DNA-binding domain superfamily/Winged helix DNA-binding domain"/>
    <property type="match status" value="1"/>
</dbReference>
<dbReference type="Gene3D" id="1.10.8.430">
    <property type="entry name" value="Helical domain of apoptotic protease-activating factors"/>
    <property type="match status" value="1"/>
</dbReference>
<feature type="domain" description="Disease resistance R13L4/SHOC-2-like LRR" evidence="13">
    <location>
        <begin position="401"/>
        <end position="682"/>
    </location>
</feature>
<dbReference type="Gramene" id="CDP15578">
    <property type="protein sequence ID" value="CDP15578"/>
    <property type="gene ID" value="GSCOC_T00015471001"/>
</dbReference>
<dbReference type="EMBL" id="HG739185">
    <property type="protein sequence ID" value="CDP15578.1"/>
    <property type="molecule type" value="Genomic_DNA"/>
</dbReference>
<evidence type="ECO:0000256" key="5">
    <source>
        <dbReference type="ARBA" id="ARBA00022614"/>
    </source>
</evidence>
<keyword evidence="7" id="KW-0677">Repeat</keyword>
<dbReference type="InterPro" id="IPR055414">
    <property type="entry name" value="LRR_R13L4/SHOC2-like"/>
</dbReference>
<dbReference type="GO" id="GO:0005524">
    <property type="term" value="F:ATP binding"/>
    <property type="evidence" value="ECO:0007669"/>
    <property type="project" value="UniProtKB-KW"/>
</dbReference>
<comment type="function">
    <text evidence="1">Confers resistance to late blight (Phytophthora infestans) races carrying the avirulence gene Avr1. Resistance proteins guard the plant against pathogens that contain an appropriate avirulence protein via an indirect interaction with this avirulence protein. That triggers a defense system including the hypersensitive response, which restricts the pathogen growth.</text>
</comment>
<protein>
    <recommendedName>
        <fullName evidence="16">NB-ARC domain-containing protein</fullName>
    </recommendedName>
</protein>
<dbReference type="InterPro" id="IPR027417">
    <property type="entry name" value="P-loop_NTPase"/>
</dbReference>
<evidence type="ECO:0000256" key="9">
    <source>
        <dbReference type="ARBA" id="ARBA00022821"/>
    </source>
</evidence>
<dbReference type="InterPro" id="IPR044974">
    <property type="entry name" value="Disease_R_plants"/>
</dbReference>
<evidence type="ECO:0008006" key="16">
    <source>
        <dbReference type="Google" id="ProtNLM"/>
    </source>
</evidence>
<keyword evidence="4" id="KW-0963">Cytoplasm</keyword>
<dbReference type="Gene3D" id="3.40.50.300">
    <property type="entry name" value="P-loop containing nucleotide triphosphate hydrolases"/>
    <property type="match status" value="1"/>
</dbReference>
<feature type="domain" description="NB-ARC" evidence="11">
    <location>
        <begin position="96"/>
        <end position="143"/>
    </location>
</feature>
<keyword evidence="10" id="KW-0067">ATP-binding</keyword>
<dbReference type="FunFam" id="1.10.10.10:FF:000322">
    <property type="entry name" value="Probable disease resistance protein At1g63360"/>
    <property type="match status" value="1"/>
</dbReference>